<protein>
    <submittedName>
        <fullName evidence="2">Uncharacterized protein</fullName>
    </submittedName>
</protein>
<dbReference type="GeneID" id="94432392"/>
<dbReference type="RefSeq" id="XP_067918852.1">
    <property type="nucleotide sequence ID" value="XM_068069181.1"/>
</dbReference>
<reference evidence="2 3" key="1">
    <citation type="journal article" date="2017" name="Int. J. Parasitol.">
        <title>The genome of the protozoan parasite Cystoisospora suis and a reverse vaccinology approach to identify vaccine candidates.</title>
        <authorList>
            <person name="Palmieri N."/>
            <person name="Shrestha A."/>
            <person name="Ruttkowski B."/>
            <person name="Beck T."/>
            <person name="Vogl C."/>
            <person name="Tomley F."/>
            <person name="Blake D.P."/>
            <person name="Joachim A."/>
        </authorList>
    </citation>
    <scope>NUCLEOTIDE SEQUENCE [LARGE SCALE GENOMIC DNA]</scope>
    <source>
        <strain evidence="2 3">Wien I</strain>
    </source>
</reference>
<comment type="caution">
    <text evidence="2">The sequence shown here is derived from an EMBL/GenBank/DDBJ whole genome shotgun (WGS) entry which is preliminary data.</text>
</comment>
<proteinExistence type="predicted"/>
<evidence type="ECO:0000313" key="2">
    <source>
        <dbReference type="EMBL" id="PHJ17127.1"/>
    </source>
</evidence>
<feature type="region of interest" description="Disordered" evidence="1">
    <location>
        <begin position="75"/>
        <end position="127"/>
    </location>
</feature>
<dbReference type="AlphaFoldDB" id="A0A2C6KHV4"/>
<name>A0A2C6KHV4_9APIC</name>
<feature type="compositionally biased region" description="Basic and acidic residues" evidence="1">
    <location>
        <begin position="80"/>
        <end position="118"/>
    </location>
</feature>
<gene>
    <name evidence="2" type="ORF">CSUI_009062</name>
</gene>
<dbReference type="OrthoDB" id="333176at2759"/>
<evidence type="ECO:0000313" key="3">
    <source>
        <dbReference type="Proteomes" id="UP000221165"/>
    </source>
</evidence>
<feature type="compositionally biased region" description="Basic and acidic residues" evidence="1">
    <location>
        <begin position="1"/>
        <end position="13"/>
    </location>
</feature>
<dbReference type="EMBL" id="MIGC01005255">
    <property type="protein sequence ID" value="PHJ17127.1"/>
    <property type="molecule type" value="Genomic_DNA"/>
</dbReference>
<feature type="region of interest" description="Disordered" evidence="1">
    <location>
        <begin position="1"/>
        <end position="45"/>
    </location>
</feature>
<feature type="compositionally biased region" description="Low complexity" evidence="1">
    <location>
        <begin position="16"/>
        <end position="43"/>
    </location>
</feature>
<dbReference type="Proteomes" id="UP000221165">
    <property type="component" value="Unassembled WGS sequence"/>
</dbReference>
<keyword evidence="3" id="KW-1185">Reference proteome</keyword>
<evidence type="ECO:0000256" key="1">
    <source>
        <dbReference type="SAM" id="MobiDB-lite"/>
    </source>
</evidence>
<organism evidence="2 3">
    <name type="scientific">Cystoisospora suis</name>
    <dbReference type="NCBI Taxonomy" id="483139"/>
    <lineage>
        <taxon>Eukaryota</taxon>
        <taxon>Sar</taxon>
        <taxon>Alveolata</taxon>
        <taxon>Apicomplexa</taxon>
        <taxon>Conoidasida</taxon>
        <taxon>Coccidia</taxon>
        <taxon>Eucoccidiorida</taxon>
        <taxon>Eimeriorina</taxon>
        <taxon>Sarcocystidae</taxon>
        <taxon>Cystoisospora</taxon>
    </lineage>
</organism>
<dbReference type="VEuPathDB" id="ToxoDB:CSUI_009062"/>
<sequence length="212" mass="23910">MRDTRTSPYEEKTLGSSLSSSSSPPAHDNSASSSSSPRSSSSSLFDKNGVDEIMAMYDDSYSSGCIGPAALASEIRKKRKEESERAEREKTQRMETKRECGGSEEEGEKKHEKEDERRRRGRNPTQKWTSDAIVQMLIKHGKFVKKPKVSFTNGTYTQTDVTEDELVAELQYLMKDKPHVVLERHGCCMDDGHLQFFQTSYAASPEVQVRNT</sequence>
<accession>A0A2C6KHV4</accession>